<evidence type="ECO:0000256" key="4">
    <source>
        <dbReference type="ARBA" id="ARBA00022605"/>
    </source>
</evidence>
<dbReference type="PANTHER" id="PTHR21087">
    <property type="entry name" value="SHIKIMATE KINASE"/>
    <property type="match status" value="1"/>
</dbReference>
<dbReference type="CDD" id="cd00464">
    <property type="entry name" value="SK"/>
    <property type="match status" value="1"/>
</dbReference>
<comment type="similarity">
    <text evidence="2 11">Belongs to the shikimate kinase family.</text>
</comment>
<evidence type="ECO:0000256" key="1">
    <source>
        <dbReference type="ARBA" id="ARBA00004842"/>
    </source>
</evidence>
<feature type="binding site" evidence="11">
    <location>
        <position position="146"/>
    </location>
    <ligand>
        <name>ATP</name>
        <dbReference type="ChEBI" id="CHEBI:30616"/>
    </ligand>
</feature>
<evidence type="ECO:0000256" key="5">
    <source>
        <dbReference type="ARBA" id="ARBA00022679"/>
    </source>
</evidence>
<dbReference type="PRINTS" id="PR01100">
    <property type="entry name" value="SHIKIMTKNASE"/>
</dbReference>
<proteinExistence type="inferred from homology"/>
<accession>A0ABW5DIG3</accession>
<sequence length="212" mass="23908">MPFDTATPPVTAVTEKDPSDTARLLKRLGRRSIVFVGIMGAGKTVIGRRVAAMCNLPFHDSDHEIEKVSRMTIPELFATYGEPEFRALEERVIERLLRNGPQVISTGGGAFMSETTRNNIKRRGVSVWLKADIETLMNRVSRRQNRPLLNTENPREVMERLMAARCPVYSLADVTIHSRDVSKDQIAAEVIAGLLQHLPAPRKRKRKKKKPQ</sequence>
<keyword evidence="11" id="KW-0460">Magnesium</keyword>
<dbReference type="PANTHER" id="PTHR21087:SF16">
    <property type="entry name" value="SHIKIMATE KINASE 1, CHLOROPLASTIC"/>
    <property type="match status" value="1"/>
</dbReference>
<keyword evidence="8 11" id="KW-0067">ATP-binding</keyword>
<comment type="caution">
    <text evidence="12">The sequence shown here is derived from an EMBL/GenBank/DDBJ whole genome shotgun (WGS) entry which is preliminary data.</text>
</comment>
<dbReference type="EC" id="2.7.1.71" evidence="3 11"/>
<evidence type="ECO:0000256" key="2">
    <source>
        <dbReference type="ARBA" id="ARBA00006997"/>
    </source>
</evidence>
<feature type="binding site" evidence="11">
    <location>
        <begin position="40"/>
        <end position="45"/>
    </location>
    <ligand>
        <name>ATP</name>
        <dbReference type="ChEBI" id="CHEBI:30616"/>
    </ligand>
</feature>
<keyword evidence="5 11" id="KW-0808">Transferase</keyword>
<dbReference type="Pfam" id="PF01202">
    <property type="entry name" value="SKI"/>
    <property type="match status" value="1"/>
</dbReference>
<gene>
    <name evidence="11" type="primary">aroK</name>
    <name evidence="12" type="ORF">ACFSMZ_08010</name>
</gene>
<keyword evidence="4 11" id="KW-0028">Amino-acid biosynthesis</keyword>
<dbReference type="GO" id="GO:0004765">
    <property type="term" value="F:shikimate kinase activity"/>
    <property type="evidence" value="ECO:0007669"/>
    <property type="project" value="UniProtKB-EC"/>
</dbReference>
<feature type="binding site" evidence="11">
    <location>
        <position position="44"/>
    </location>
    <ligand>
        <name>Mg(2+)</name>
        <dbReference type="ChEBI" id="CHEBI:18420"/>
    </ligand>
</feature>
<dbReference type="InterPro" id="IPR023000">
    <property type="entry name" value="Shikimate_kinase_CS"/>
</dbReference>
<dbReference type="InterPro" id="IPR027417">
    <property type="entry name" value="P-loop_NTPase"/>
</dbReference>
<evidence type="ECO:0000256" key="7">
    <source>
        <dbReference type="ARBA" id="ARBA00022777"/>
    </source>
</evidence>
<dbReference type="InterPro" id="IPR000623">
    <property type="entry name" value="Shikimate_kinase/TSH1"/>
</dbReference>
<keyword evidence="7 11" id="KW-0418">Kinase</keyword>
<organism evidence="12 13">
    <name type="scientific">Chelativorans composti</name>
    <dbReference type="NCBI Taxonomy" id="768533"/>
    <lineage>
        <taxon>Bacteria</taxon>
        <taxon>Pseudomonadati</taxon>
        <taxon>Pseudomonadota</taxon>
        <taxon>Alphaproteobacteria</taxon>
        <taxon>Hyphomicrobiales</taxon>
        <taxon>Phyllobacteriaceae</taxon>
        <taxon>Chelativorans</taxon>
    </lineage>
</organism>
<feature type="binding site" evidence="11">
    <location>
        <position position="165"/>
    </location>
    <ligand>
        <name>substrate</name>
    </ligand>
</feature>
<dbReference type="EMBL" id="JBHUIR010000021">
    <property type="protein sequence ID" value="MFD2259709.1"/>
    <property type="molecule type" value="Genomic_DNA"/>
</dbReference>
<keyword evidence="11" id="KW-0479">Metal-binding</keyword>
<evidence type="ECO:0000256" key="6">
    <source>
        <dbReference type="ARBA" id="ARBA00022741"/>
    </source>
</evidence>
<dbReference type="NCBIfam" id="NF010552">
    <property type="entry name" value="PRK13946.1"/>
    <property type="match status" value="1"/>
</dbReference>
<comment type="pathway">
    <text evidence="1 11">Metabolic intermediate biosynthesis; chorismate biosynthesis; chorismate from D-erythrose 4-phosphate and phosphoenolpyruvate: step 5/7.</text>
</comment>
<keyword evidence="6 11" id="KW-0547">Nucleotide-binding</keyword>
<comment type="subcellular location">
    <subcellularLocation>
        <location evidence="11">Cytoplasm</location>
    </subcellularLocation>
</comment>
<evidence type="ECO:0000313" key="12">
    <source>
        <dbReference type="EMBL" id="MFD2259709.1"/>
    </source>
</evidence>
<dbReference type="HAMAP" id="MF_00109">
    <property type="entry name" value="Shikimate_kinase"/>
    <property type="match status" value="1"/>
</dbReference>
<dbReference type="RefSeq" id="WP_345098885.1">
    <property type="nucleotide sequence ID" value="NZ_BAABGS010000020.1"/>
</dbReference>
<dbReference type="InterPro" id="IPR031322">
    <property type="entry name" value="Shikimate/glucono_kinase"/>
</dbReference>
<comment type="subunit">
    <text evidence="11">Monomer.</text>
</comment>
<name>A0ABW5DIG3_9HYPH</name>
<comment type="catalytic activity">
    <reaction evidence="10 11">
        <text>shikimate + ATP = 3-phosphoshikimate + ADP + H(+)</text>
        <dbReference type="Rhea" id="RHEA:13121"/>
        <dbReference type="ChEBI" id="CHEBI:15378"/>
        <dbReference type="ChEBI" id="CHEBI:30616"/>
        <dbReference type="ChEBI" id="CHEBI:36208"/>
        <dbReference type="ChEBI" id="CHEBI:145989"/>
        <dbReference type="ChEBI" id="CHEBI:456216"/>
        <dbReference type="EC" id="2.7.1.71"/>
    </reaction>
</comment>
<comment type="cofactor">
    <cofactor evidence="11">
        <name>Mg(2+)</name>
        <dbReference type="ChEBI" id="CHEBI:18420"/>
    </cofactor>
    <text evidence="11">Binds 1 Mg(2+) ion per subunit.</text>
</comment>
<feature type="binding site" evidence="11">
    <location>
        <position position="86"/>
    </location>
    <ligand>
        <name>substrate</name>
    </ligand>
</feature>
<evidence type="ECO:0000313" key="13">
    <source>
        <dbReference type="Proteomes" id="UP001597373"/>
    </source>
</evidence>
<evidence type="ECO:0000256" key="11">
    <source>
        <dbReference type="HAMAP-Rule" id="MF_00109"/>
    </source>
</evidence>
<comment type="caution">
    <text evidence="11">Lacks conserved residue(s) required for the propagation of feature annotation.</text>
</comment>
<feature type="binding site" evidence="11">
    <location>
        <position position="62"/>
    </location>
    <ligand>
        <name>substrate</name>
    </ligand>
</feature>
<protein>
    <recommendedName>
        <fullName evidence="3 11">Shikimate kinase</fullName>
        <shortName evidence="11">SK</shortName>
        <ecNumber evidence="3 11">2.7.1.71</ecNumber>
    </recommendedName>
</protein>
<dbReference type="Proteomes" id="UP001597373">
    <property type="component" value="Unassembled WGS sequence"/>
</dbReference>
<evidence type="ECO:0000256" key="3">
    <source>
        <dbReference type="ARBA" id="ARBA00012154"/>
    </source>
</evidence>
<dbReference type="Gene3D" id="3.40.50.300">
    <property type="entry name" value="P-loop containing nucleotide triphosphate hydrolases"/>
    <property type="match status" value="1"/>
</dbReference>
<dbReference type="SUPFAM" id="SSF52540">
    <property type="entry name" value="P-loop containing nucleoside triphosphate hydrolases"/>
    <property type="match status" value="1"/>
</dbReference>
<keyword evidence="13" id="KW-1185">Reference proteome</keyword>
<keyword evidence="11" id="KW-0963">Cytoplasm</keyword>
<reference evidence="13" key="1">
    <citation type="journal article" date="2019" name="Int. J. Syst. Evol. Microbiol.">
        <title>The Global Catalogue of Microorganisms (GCM) 10K type strain sequencing project: providing services to taxonomists for standard genome sequencing and annotation.</title>
        <authorList>
            <consortium name="The Broad Institute Genomics Platform"/>
            <consortium name="The Broad Institute Genome Sequencing Center for Infectious Disease"/>
            <person name="Wu L."/>
            <person name="Ma J."/>
        </authorList>
    </citation>
    <scope>NUCLEOTIDE SEQUENCE [LARGE SCALE GENOMIC DNA]</scope>
    <source>
        <strain evidence="13">KCTC 23707</strain>
    </source>
</reference>
<feature type="binding site" evidence="11">
    <location>
        <position position="108"/>
    </location>
    <ligand>
        <name>substrate</name>
    </ligand>
</feature>
<comment type="function">
    <text evidence="11">Catalyzes the specific phosphorylation of the 3-hydroxyl group of shikimic acid using ATP as a cosubstrate.</text>
</comment>
<evidence type="ECO:0000256" key="8">
    <source>
        <dbReference type="ARBA" id="ARBA00022840"/>
    </source>
</evidence>
<keyword evidence="9 11" id="KW-0057">Aromatic amino acid biosynthesis</keyword>
<dbReference type="PROSITE" id="PS01128">
    <property type="entry name" value="SHIKIMATE_KINASE"/>
    <property type="match status" value="1"/>
</dbReference>
<evidence type="ECO:0000256" key="10">
    <source>
        <dbReference type="ARBA" id="ARBA00048567"/>
    </source>
</evidence>
<evidence type="ECO:0000256" key="9">
    <source>
        <dbReference type="ARBA" id="ARBA00023141"/>
    </source>
</evidence>